<dbReference type="Proteomes" id="UP000001861">
    <property type="component" value="Unassembled WGS sequence"/>
</dbReference>
<dbReference type="SUPFAM" id="SSF54928">
    <property type="entry name" value="RNA-binding domain, RBD"/>
    <property type="match status" value="1"/>
</dbReference>
<dbReference type="EMBL" id="AACS02000005">
    <property type="protein sequence ID" value="EFI27687.1"/>
    <property type="molecule type" value="Genomic_DNA"/>
</dbReference>
<evidence type="ECO:0000313" key="5">
    <source>
        <dbReference type="Proteomes" id="UP000001861"/>
    </source>
</evidence>
<sequence>MPYLPAKRLYLRGLDRDVTPEELLKAKATLKAHINEVKFVHNYAFVEFDSESDARLVYNIFRSSPLLGKEVVIQFARPLRKDIAALQNDLGWKAPTLVRRPSPRGTASRHPVVVMGIPEEVRWQELKDFGRSTGCLVAYCDLDPSSESNGFIEYFSKEDAEYAIRTLDGATLGGRRVRVVPYSEAVSERRRKTFHDAPLPAHAKGPNAMASTSSPDAWGYSRQSFEYPSSTSGGGHINPWGDYRLQAGTARPIVPPEPRGVTLFYPPSDRSQAASTMGARHSVSFTSVTSDEDPQYSPLSCRFFSDADFGSRYHQSAVRSVL</sequence>
<keyword evidence="1 2" id="KW-0694">RNA-binding</keyword>
<dbReference type="InterPro" id="IPR000504">
    <property type="entry name" value="RRM_dom"/>
</dbReference>
<keyword evidence="5" id="KW-1185">Reference proteome</keyword>
<protein>
    <recommendedName>
        <fullName evidence="3">RRM domain-containing protein</fullName>
    </recommendedName>
</protein>
<reference evidence="4 5" key="1">
    <citation type="journal article" date="2010" name="Proc. Natl. Acad. Sci. U.S.A.">
        <title>Insights into evolution of multicellular fungi from the assembled chromosomes of the mushroom Coprinopsis cinerea (Coprinus cinereus).</title>
        <authorList>
            <person name="Stajich J.E."/>
            <person name="Wilke S.K."/>
            <person name="Ahren D."/>
            <person name="Au C.H."/>
            <person name="Birren B.W."/>
            <person name="Borodovsky M."/>
            <person name="Burns C."/>
            <person name="Canback B."/>
            <person name="Casselton L.A."/>
            <person name="Cheng C.K."/>
            <person name="Deng J."/>
            <person name="Dietrich F.S."/>
            <person name="Fargo D.C."/>
            <person name="Farman M.L."/>
            <person name="Gathman A.C."/>
            <person name="Goldberg J."/>
            <person name="Guigo R."/>
            <person name="Hoegger P.J."/>
            <person name="Hooker J.B."/>
            <person name="Huggins A."/>
            <person name="James T.Y."/>
            <person name="Kamada T."/>
            <person name="Kilaru S."/>
            <person name="Kodira C."/>
            <person name="Kues U."/>
            <person name="Kupfer D."/>
            <person name="Kwan H.S."/>
            <person name="Lomsadze A."/>
            <person name="Li W."/>
            <person name="Lilly W.W."/>
            <person name="Ma L.J."/>
            <person name="Mackey A.J."/>
            <person name="Manning G."/>
            <person name="Martin F."/>
            <person name="Muraguchi H."/>
            <person name="Natvig D.O."/>
            <person name="Palmerini H."/>
            <person name="Ramesh M.A."/>
            <person name="Rehmeyer C.J."/>
            <person name="Roe B.A."/>
            <person name="Shenoy N."/>
            <person name="Stanke M."/>
            <person name="Ter-Hovhannisyan V."/>
            <person name="Tunlid A."/>
            <person name="Velagapudi R."/>
            <person name="Vision T.J."/>
            <person name="Zeng Q."/>
            <person name="Zolan M.E."/>
            <person name="Pukkila P.J."/>
        </authorList>
    </citation>
    <scope>NUCLEOTIDE SEQUENCE [LARGE SCALE GENOMIC DNA]</scope>
    <source>
        <strain evidence="5">Okayama-7 / 130 / ATCC MYA-4618 / FGSC 9003</strain>
    </source>
</reference>
<accession>D6RMQ4</accession>
<name>D6RMQ4_COPC7</name>
<evidence type="ECO:0000256" key="2">
    <source>
        <dbReference type="PROSITE-ProRule" id="PRU00176"/>
    </source>
</evidence>
<dbReference type="PANTHER" id="PTHR23003">
    <property type="entry name" value="RNA RECOGNITION MOTIF RRM DOMAIN CONTAINING PROTEIN"/>
    <property type="match status" value="1"/>
</dbReference>
<gene>
    <name evidence="4" type="ORF">CC1G_14612</name>
</gene>
<dbReference type="STRING" id="240176.D6RMQ4"/>
<dbReference type="KEGG" id="cci:CC1G_14612"/>
<dbReference type="RefSeq" id="XP_002911181.1">
    <property type="nucleotide sequence ID" value="XM_002911135.1"/>
</dbReference>
<feature type="domain" description="RRM" evidence="3">
    <location>
        <begin position="7"/>
        <end position="78"/>
    </location>
</feature>
<organism evidence="4 5">
    <name type="scientific">Coprinopsis cinerea (strain Okayama-7 / 130 / ATCC MYA-4618 / FGSC 9003)</name>
    <name type="common">Inky cap fungus</name>
    <name type="synonym">Hormographiella aspergillata</name>
    <dbReference type="NCBI Taxonomy" id="240176"/>
    <lineage>
        <taxon>Eukaryota</taxon>
        <taxon>Fungi</taxon>
        <taxon>Dikarya</taxon>
        <taxon>Basidiomycota</taxon>
        <taxon>Agaricomycotina</taxon>
        <taxon>Agaricomycetes</taxon>
        <taxon>Agaricomycetidae</taxon>
        <taxon>Agaricales</taxon>
        <taxon>Agaricineae</taxon>
        <taxon>Psathyrellaceae</taxon>
        <taxon>Coprinopsis</taxon>
    </lineage>
</organism>
<dbReference type="VEuPathDB" id="FungiDB:CC1G_14612"/>
<dbReference type="GO" id="GO:0005634">
    <property type="term" value="C:nucleus"/>
    <property type="evidence" value="ECO:0007669"/>
    <property type="project" value="TreeGrafter"/>
</dbReference>
<dbReference type="Pfam" id="PF00076">
    <property type="entry name" value="RRM_1"/>
    <property type="match status" value="2"/>
</dbReference>
<dbReference type="AlphaFoldDB" id="D6RMQ4"/>
<dbReference type="GeneID" id="9379426"/>
<dbReference type="Gene3D" id="3.30.70.330">
    <property type="match status" value="2"/>
</dbReference>
<dbReference type="GO" id="GO:0003729">
    <property type="term" value="F:mRNA binding"/>
    <property type="evidence" value="ECO:0007669"/>
    <property type="project" value="TreeGrafter"/>
</dbReference>
<dbReference type="OrthoDB" id="1099063at2759"/>
<evidence type="ECO:0000313" key="4">
    <source>
        <dbReference type="EMBL" id="EFI27687.1"/>
    </source>
</evidence>
<comment type="caution">
    <text evidence="4">The sequence shown here is derived from an EMBL/GenBank/DDBJ whole genome shotgun (WGS) entry which is preliminary data.</text>
</comment>
<dbReference type="InterPro" id="IPR012677">
    <property type="entry name" value="Nucleotide-bd_a/b_plait_sf"/>
</dbReference>
<dbReference type="CDD" id="cd12339">
    <property type="entry name" value="RRM2_SRSF1_4_like"/>
    <property type="match status" value="1"/>
</dbReference>
<feature type="domain" description="RRM" evidence="3">
    <location>
        <begin position="110"/>
        <end position="184"/>
    </location>
</feature>
<dbReference type="SMART" id="SM00360">
    <property type="entry name" value="RRM"/>
    <property type="match status" value="2"/>
</dbReference>
<dbReference type="InterPro" id="IPR035979">
    <property type="entry name" value="RBD_domain_sf"/>
</dbReference>
<dbReference type="InParanoid" id="D6RMQ4"/>
<dbReference type="eggNOG" id="KOG0106">
    <property type="taxonomic scope" value="Eukaryota"/>
</dbReference>
<proteinExistence type="predicted"/>
<dbReference type="HOGENOM" id="CLU_863349_0_0_1"/>
<dbReference type="PROSITE" id="PS50102">
    <property type="entry name" value="RRM"/>
    <property type="match status" value="2"/>
</dbReference>
<evidence type="ECO:0000259" key="3">
    <source>
        <dbReference type="PROSITE" id="PS50102"/>
    </source>
</evidence>
<dbReference type="GO" id="GO:0005737">
    <property type="term" value="C:cytoplasm"/>
    <property type="evidence" value="ECO:0007669"/>
    <property type="project" value="TreeGrafter"/>
</dbReference>
<dbReference type="InterPro" id="IPR050374">
    <property type="entry name" value="RRT5_SRSF_SR"/>
</dbReference>
<evidence type="ECO:0000256" key="1">
    <source>
        <dbReference type="ARBA" id="ARBA00022884"/>
    </source>
</evidence>